<dbReference type="InterPro" id="IPR023214">
    <property type="entry name" value="HAD_sf"/>
</dbReference>
<dbReference type="Pfam" id="PF12710">
    <property type="entry name" value="HAD"/>
    <property type="match status" value="1"/>
</dbReference>
<gene>
    <name evidence="1" type="ORF">K227x_08480</name>
</gene>
<dbReference type="GO" id="GO:0016787">
    <property type="term" value="F:hydrolase activity"/>
    <property type="evidence" value="ECO:0007669"/>
    <property type="project" value="UniProtKB-KW"/>
</dbReference>
<protein>
    <submittedName>
        <fullName evidence="1">Haloacid dehalogenase-like hydrolase</fullName>
    </submittedName>
</protein>
<dbReference type="EMBL" id="CP036525">
    <property type="protein sequence ID" value="QDT02471.1"/>
    <property type="molecule type" value="Genomic_DNA"/>
</dbReference>
<dbReference type="AlphaFoldDB" id="A0A517N5T8"/>
<dbReference type="SUPFAM" id="SSF56784">
    <property type="entry name" value="HAD-like"/>
    <property type="match status" value="1"/>
</dbReference>
<dbReference type="InterPro" id="IPR036412">
    <property type="entry name" value="HAD-like_sf"/>
</dbReference>
<sequence>MIGQMNESGFGIKGLGWIVGVTMAVSVSAADPLPSWKATAAKKAIVDFVDRVATEGSPDFVPVAERIATFDNDGTLWCENPLPFQAIFAADEIERLLPDHPEWESNAAVQALQKRDVAGLSANHHKGLLEILALTHAGMTTDEFDQRVRDWLATAEHPRFNRPFDQCVYQPMLELLTYLRANGFQTWIVSGGGVDFMRVFADDVYGIPPDQVIGSYGQVKFEMKDGKPTLTKTLDTVFIDDKEGKPVGIHTFIGRRPIAAFGNSDGDQAMIQYTTIDNPRPSFGLIVHHTDGEREYAYDANPKSSGKLVTALEAAPGNGWTVVDMKNDWTTVFEAKP</sequence>
<accession>A0A517N5T8</accession>
<dbReference type="KEGG" id="rlc:K227x_08480"/>
<proteinExistence type="predicted"/>
<organism evidence="1 2">
    <name type="scientific">Rubripirellula lacrimiformis</name>
    <dbReference type="NCBI Taxonomy" id="1930273"/>
    <lineage>
        <taxon>Bacteria</taxon>
        <taxon>Pseudomonadati</taxon>
        <taxon>Planctomycetota</taxon>
        <taxon>Planctomycetia</taxon>
        <taxon>Pirellulales</taxon>
        <taxon>Pirellulaceae</taxon>
        <taxon>Rubripirellula</taxon>
    </lineage>
</organism>
<dbReference type="CDD" id="cd01427">
    <property type="entry name" value="HAD_like"/>
    <property type="match status" value="1"/>
</dbReference>
<name>A0A517N5T8_9BACT</name>
<keyword evidence="2" id="KW-1185">Reference proteome</keyword>
<evidence type="ECO:0000313" key="2">
    <source>
        <dbReference type="Proteomes" id="UP000318538"/>
    </source>
</evidence>
<keyword evidence="1" id="KW-0378">Hydrolase</keyword>
<reference evidence="1 2" key="1">
    <citation type="submission" date="2019-02" db="EMBL/GenBank/DDBJ databases">
        <title>Deep-cultivation of Planctomycetes and their phenomic and genomic characterization uncovers novel biology.</title>
        <authorList>
            <person name="Wiegand S."/>
            <person name="Jogler M."/>
            <person name="Boedeker C."/>
            <person name="Pinto D."/>
            <person name="Vollmers J."/>
            <person name="Rivas-Marin E."/>
            <person name="Kohn T."/>
            <person name="Peeters S.H."/>
            <person name="Heuer A."/>
            <person name="Rast P."/>
            <person name="Oberbeckmann S."/>
            <person name="Bunk B."/>
            <person name="Jeske O."/>
            <person name="Meyerdierks A."/>
            <person name="Storesund J.E."/>
            <person name="Kallscheuer N."/>
            <person name="Luecker S."/>
            <person name="Lage O.M."/>
            <person name="Pohl T."/>
            <person name="Merkel B.J."/>
            <person name="Hornburger P."/>
            <person name="Mueller R.-W."/>
            <person name="Bruemmer F."/>
            <person name="Labrenz M."/>
            <person name="Spormann A.M."/>
            <person name="Op den Camp H."/>
            <person name="Overmann J."/>
            <person name="Amann R."/>
            <person name="Jetten M.S.M."/>
            <person name="Mascher T."/>
            <person name="Medema M.H."/>
            <person name="Devos D.P."/>
            <person name="Kaster A.-K."/>
            <person name="Ovreas L."/>
            <person name="Rohde M."/>
            <person name="Galperin M.Y."/>
            <person name="Jogler C."/>
        </authorList>
    </citation>
    <scope>NUCLEOTIDE SEQUENCE [LARGE SCALE GENOMIC DNA]</scope>
    <source>
        <strain evidence="1 2">K22_7</strain>
    </source>
</reference>
<dbReference type="Gene3D" id="3.40.50.1000">
    <property type="entry name" value="HAD superfamily/HAD-like"/>
    <property type="match status" value="1"/>
</dbReference>
<evidence type="ECO:0000313" key="1">
    <source>
        <dbReference type="EMBL" id="QDT02471.1"/>
    </source>
</evidence>
<dbReference type="Proteomes" id="UP000318538">
    <property type="component" value="Chromosome"/>
</dbReference>